<feature type="transmembrane region" description="Helical" evidence="2">
    <location>
        <begin position="199"/>
        <end position="224"/>
    </location>
</feature>
<evidence type="ECO:0000256" key="1">
    <source>
        <dbReference type="SAM" id="MobiDB-lite"/>
    </source>
</evidence>
<evidence type="ECO:0000313" key="3">
    <source>
        <dbReference type="EMBL" id="CDR37731.1"/>
    </source>
</evidence>
<organism evidence="3">
    <name type="scientific">Cyberlindnera fabianii</name>
    <name type="common">Yeast</name>
    <name type="synonym">Hansenula fabianii</name>
    <dbReference type="NCBI Taxonomy" id="36022"/>
    <lineage>
        <taxon>Eukaryota</taxon>
        <taxon>Fungi</taxon>
        <taxon>Dikarya</taxon>
        <taxon>Ascomycota</taxon>
        <taxon>Saccharomycotina</taxon>
        <taxon>Saccharomycetes</taxon>
        <taxon>Phaffomycetales</taxon>
        <taxon>Phaffomycetaceae</taxon>
        <taxon>Cyberlindnera</taxon>
    </lineage>
</organism>
<dbReference type="Pfam" id="PF11309">
    <property type="entry name" value="DUF3112"/>
    <property type="match status" value="1"/>
</dbReference>
<feature type="transmembrane region" description="Helical" evidence="2">
    <location>
        <begin position="304"/>
        <end position="322"/>
    </location>
</feature>
<dbReference type="PhylomeDB" id="A0A061AKR4"/>
<dbReference type="AlphaFoldDB" id="A0A061AKR4"/>
<dbReference type="PANTHER" id="PTHR35184">
    <property type="entry name" value="YALI0C10208P"/>
    <property type="match status" value="1"/>
</dbReference>
<dbReference type="PANTHER" id="PTHR35184:SF1">
    <property type="entry name" value="INTEGRAL MEMBRANE PROTEIN"/>
    <property type="match status" value="1"/>
</dbReference>
<sequence>MHELTNGAATGTGIVQLVPKVKKLLGLETVPSYLVDYATSVQHSLFGSYPTHKDIAPSSIFTAVFVILMFAHTYIFVKNISRGHKFWLSIGFIFHALLRWLGFAFRVRWAQDIQRLKIGIASEVFLIIPMVFLASFNLVLAQRIFTWRHPHIGSKSWFWNAMILVYVIVIGVVVMGVLGAVIPYLYFLSEKRFSMCKKAAQAAAVLCTVYSLGALLLVISAFVLPPSAAARQIWTFQPWWIESFGIFYFPPKNAARDAEETFARREPDSADAVRIIPSTTHYTNTLEKTHSVTSKSGKLGHNHSIFIICLTTLFLLVSSAFRCASTFIDDTYANESWIFRPVVMYIMFGLFEAIVSIIYLTSRVDLRFYRPDKIRKGICGSKKSEADTFQDDRSREDKPYTDILHNDHSSTE</sequence>
<keyword evidence="2" id="KW-1133">Transmembrane helix</keyword>
<feature type="transmembrane region" description="Helical" evidence="2">
    <location>
        <begin position="125"/>
        <end position="145"/>
    </location>
</feature>
<accession>A0A061AKR4</accession>
<feature type="transmembrane region" description="Helical" evidence="2">
    <location>
        <begin position="342"/>
        <end position="360"/>
    </location>
</feature>
<protein>
    <submittedName>
        <fullName evidence="3">CYFA0S01e15984g1_1</fullName>
    </submittedName>
</protein>
<keyword evidence="2" id="KW-0812">Transmembrane</keyword>
<feature type="transmembrane region" description="Helical" evidence="2">
    <location>
        <begin position="157"/>
        <end position="187"/>
    </location>
</feature>
<name>A0A061AKR4_CYBFA</name>
<proteinExistence type="predicted"/>
<reference evidence="3" key="1">
    <citation type="journal article" date="2014" name="Genome Announc.">
        <title>Genome sequence of the yeast Cyberlindnera fabianii (Hansenula fabianii).</title>
        <authorList>
            <person name="Freel K.C."/>
            <person name="Sarilar V."/>
            <person name="Neuveglise C."/>
            <person name="Devillers H."/>
            <person name="Friedrich A."/>
            <person name="Schacherer J."/>
        </authorList>
    </citation>
    <scope>NUCLEOTIDE SEQUENCE</scope>
    <source>
        <strain evidence="3">YJS4271</strain>
    </source>
</reference>
<gene>
    <name evidence="3" type="ORF">CYFA0S_01e15984g</name>
</gene>
<dbReference type="InterPro" id="IPR021460">
    <property type="entry name" value="DUF3112"/>
</dbReference>
<feature type="transmembrane region" description="Helical" evidence="2">
    <location>
        <begin position="55"/>
        <end position="77"/>
    </location>
</feature>
<dbReference type="OrthoDB" id="3357002at2759"/>
<keyword evidence="2" id="KW-0472">Membrane</keyword>
<feature type="transmembrane region" description="Helical" evidence="2">
    <location>
        <begin position="86"/>
        <end position="105"/>
    </location>
</feature>
<dbReference type="EMBL" id="LK052886">
    <property type="protein sequence ID" value="CDR37731.1"/>
    <property type="molecule type" value="Genomic_DNA"/>
</dbReference>
<evidence type="ECO:0000256" key="2">
    <source>
        <dbReference type="SAM" id="Phobius"/>
    </source>
</evidence>
<feature type="region of interest" description="Disordered" evidence="1">
    <location>
        <begin position="382"/>
        <end position="412"/>
    </location>
</feature>
<dbReference type="VEuPathDB" id="FungiDB:BON22_1671"/>